<dbReference type="Pfam" id="PF06252">
    <property type="entry name" value="GemA"/>
    <property type="match status" value="1"/>
</dbReference>
<dbReference type="RefSeq" id="WP_094023818.1">
    <property type="nucleotide sequence ID" value="NZ_FXYF01000036.1"/>
</dbReference>
<sequence length="136" mass="15407">MSISDNQRKLFWVAARQLGWNEHQIGTALAQIAGVESINDLDCDGFDAMMGFFEYQGFTPLTAKGADYGKRSGMASFRQIELIRVLWWEYTARKGGEVELNAWLERTFRVTCLRFLTFEGARKAITALKAMKARAA</sequence>
<dbReference type="InterPro" id="IPR009363">
    <property type="entry name" value="Phage_Mu_Gp16"/>
</dbReference>
<name>A0A238L7F0_9RHOB</name>
<dbReference type="OrthoDB" id="7360086at2"/>
<keyword evidence="2" id="KW-1185">Reference proteome</keyword>
<dbReference type="AlphaFoldDB" id="A0A238L7F0"/>
<proteinExistence type="predicted"/>
<reference evidence="1 2" key="1">
    <citation type="submission" date="2017-05" db="EMBL/GenBank/DDBJ databases">
        <authorList>
            <person name="Song R."/>
            <person name="Chenine A.L."/>
            <person name="Ruprecht R.M."/>
        </authorList>
    </citation>
    <scope>NUCLEOTIDE SEQUENCE [LARGE SCALE GENOMIC DNA]</scope>
    <source>
        <strain evidence="1 2">CECT 8898</strain>
    </source>
</reference>
<organism evidence="1 2">
    <name type="scientific">Maliponia aquimaris</name>
    <dbReference type="NCBI Taxonomy" id="1673631"/>
    <lineage>
        <taxon>Bacteria</taxon>
        <taxon>Pseudomonadati</taxon>
        <taxon>Pseudomonadota</taxon>
        <taxon>Alphaproteobacteria</taxon>
        <taxon>Rhodobacterales</taxon>
        <taxon>Paracoccaceae</taxon>
        <taxon>Maliponia</taxon>
    </lineage>
</organism>
<gene>
    <name evidence="1" type="ORF">MAA8898_05126</name>
</gene>
<evidence type="ECO:0000313" key="2">
    <source>
        <dbReference type="Proteomes" id="UP000207598"/>
    </source>
</evidence>
<dbReference type="EMBL" id="FXYF01000036">
    <property type="protein sequence ID" value="SMX50919.1"/>
    <property type="molecule type" value="Genomic_DNA"/>
</dbReference>
<accession>A0A238L7F0</accession>
<protein>
    <recommendedName>
        <fullName evidence="3">Mu-like prophage protein gp16</fullName>
    </recommendedName>
</protein>
<evidence type="ECO:0008006" key="3">
    <source>
        <dbReference type="Google" id="ProtNLM"/>
    </source>
</evidence>
<evidence type="ECO:0000313" key="1">
    <source>
        <dbReference type="EMBL" id="SMX50919.1"/>
    </source>
</evidence>
<dbReference type="Proteomes" id="UP000207598">
    <property type="component" value="Unassembled WGS sequence"/>
</dbReference>